<name>A0A2R4X4H9_9EURY</name>
<dbReference type="SUPFAM" id="SSF50891">
    <property type="entry name" value="Cyclophilin-like"/>
    <property type="match status" value="1"/>
</dbReference>
<keyword evidence="3" id="KW-1185">Reference proteome</keyword>
<gene>
    <name evidence="2" type="ORF">HARCEL1_10360</name>
</gene>
<proteinExistence type="predicted"/>
<organism evidence="2 3">
    <name type="scientific">Halococcoides cellulosivorans</name>
    <dbReference type="NCBI Taxonomy" id="1679096"/>
    <lineage>
        <taxon>Archaea</taxon>
        <taxon>Methanobacteriati</taxon>
        <taxon>Methanobacteriota</taxon>
        <taxon>Stenosarchaea group</taxon>
        <taxon>Halobacteria</taxon>
        <taxon>Halobacteriales</taxon>
        <taxon>Haloarculaceae</taxon>
        <taxon>Halococcoides</taxon>
    </lineage>
</organism>
<dbReference type="InterPro" id="IPR025658">
    <property type="entry name" value="Cyclophilin_TM1367"/>
</dbReference>
<accession>A0A2R4X4H9</accession>
<dbReference type="Pfam" id="PF04126">
    <property type="entry name" value="Cyclophil_like"/>
    <property type="match status" value="1"/>
</dbReference>
<sequence length="122" mass="12619">MADLTVQVADHDLDADWVDQNAALRDALAAASPVGGRATRWGAELYVGVPLDAEAAATATIVDPGTVAYWPTGDALCLFWGPTPASDDDRPQAAGPVAPLARLRDIDPLAAIDGDATLTVRV</sequence>
<protein>
    <recommendedName>
        <fullName evidence="1">Cyclophilin TM1367-like domain-containing protein</fullName>
    </recommendedName>
</protein>
<feature type="domain" description="Cyclophilin TM1367-like" evidence="1">
    <location>
        <begin position="5"/>
        <end position="105"/>
    </location>
</feature>
<reference evidence="2 3" key="1">
    <citation type="submission" date="2018-04" db="EMBL/GenBank/DDBJ databases">
        <title>Halococcoides cellulosivorans gen. nov., sp. nov., an extremely halophilic cellulose-utilizing haloarchaeon from hypersaline lakes.</title>
        <authorList>
            <person name="Sorokin D.Y."/>
            <person name="Toshchakov S.V."/>
            <person name="Samarov N.I."/>
            <person name="Korzhenkov A."/>
            <person name="Kublanov I.V."/>
        </authorList>
    </citation>
    <scope>NUCLEOTIDE SEQUENCE [LARGE SCALE GENOMIC DNA]</scope>
    <source>
        <strain evidence="2 3">HArcel1</strain>
    </source>
</reference>
<evidence type="ECO:0000313" key="3">
    <source>
        <dbReference type="Proteomes" id="UP000244727"/>
    </source>
</evidence>
<dbReference type="Proteomes" id="UP000244727">
    <property type="component" value="Chromosome"/>
</dbReference>
<dbReference type="Gene3D" id="2.40.100.20">
    <property type="match status" value="1"/>
</dbReference>
<dbReference type="AlphaFoldDB" id="A0A2R4X4H9"/>
<dbReference type="InterPro" id="IPR029000">
    <property type="entry name" value="Cyclophilin-like_dom_sf"/>
</dbReference>
<evidence type="ECO:0000313" key="2">
    <source>
        <dbReference type="EMBL" id="AWB28704.1"/>
    </source>
</evidence>
<dbReference type="EMBL" id="CP028858">
    <property type="protein sequence ID" value="AWB28704.1"/>
    <property type="molecule type" value="Genomic_DNA"/>
</dbReference>
<dbReference type="KEGG" id="harc:HARCEL1_10360"/>
<evidence type="ECO:0000259" key="1">
    <source>
        <dbReference type="Pfam" id="PF04126"/>
    </source>
</evidence>